<comment type="caution">
    <text evidence="2">The sequence shown here is derived from an EMBL/GenBank/DDBJ whole genome shotgun (WGS) entry which is preliminary data.</text>
</comment>
<dbReference type="EMBL" id="JAPFQL010000079">
    <property type="protein sequence ID" value="MDC5698695.1"/>
    <property type="molecule type" value="Genomic_DNA"/>
</dbReference>
<feature type="compositionally biased region" description="Basic and acidic residues" evidence="1">
    <location>
        <begin position="11"/>
        <end position="24"/>
    </location>
</feature>
<accession>A0ABT5GLE5</accession>
<feature type="region of interest" description="Disordered" evidence="1">
    <location>
        <begin position="1"/>
        <end position="68"/>
    </location>
</feature>
<dbReference type="RefSeq" id="WP_272463259.1">
    <property type="nucleotide sequence ID" value="NZ_JAPFQL010000079.1"/>
</dbReference>
<name>A0ABT5GLE5_9MICO</name>
<gene>
    <name evidence="2" type="ORF">OO014_15675</name>
</gene>
<dbReference type="Proteomes" id="UP001150259">
    <property type="component" value="Unassembled WGS sequence"/>
</dbReference>
<organism evidence="2 3">
    <name type="scientific">Intrasporangium calvum</name>
    <dbReference type="NCBI Taxonomy" id="53358"/>
    <lineage>
        <taxon>Bacteria</taxon>
        <taxon>Bacillati</taxon>
        <taxon>Actinomycetota</taxon>
        <taxon>Actinomycetes</taxon>
        <taxon>Micrococcales</taxon>
        <taxon>Intrasporangiaceae</taxon>
        <taxon>Intrasporangium</taxon>
    </lineage>
</organism>
<reference evidence="2 3" key="1">
    <citation type="submission" date="2022-11" db="EMBL/GenBank/DDBJ databases">
        <title>Anaerobic phenanthrene biodegradation by a DNRA strain PheN6.</title>
        <authorList>
            <person name="Zhang Z."/>
        </authorList>
    </citation>
    <scope>NUCLEOTIDE SEQUENCE [LARGE SCALE GENOMIC DNA]</scope>
    <source>
        <strain evidence="2 3">PheN6</strain>
    </source>
</reference>
<proteinExistence type="predicted"/>
<sequence>MSSVDPAANEIPHEPDEVDVERGSADGSAKANVPLEESLEDAGDVRGVETHHEVEQPVRGDEDDPAVS</sequence>
<evidence type="ECO:0000313" key="2">
    <source>
        <dbReference type="EMBL" id="MDC5698695.1"/>
    </source>
</evidence>
<protein>
    <submittedName>
        <fullName evidence="2">Uncharacterized protein</fullName>
    </submittedName>
</protein>
<feature type="compositionally biased region" description="Basic and acidic residues" evidence="1">
    <location>
        <begin position="43"/>
        <end position="60"/>
    </location>
</feature>
<keyword evidence="3" id="KW-1185">Reference proteome</keyword>
<evidence type="ECO:0000256" key="1">
    <source>
        <dbReference type="SAM" id="MobiDB-lite"/>
    </source>
</evidence>
<evidence type="ECO:0000313" key="3">
    <source>
        <dbReference type="Proteomes" id="UP001150259"/>
    </source>
</evidence>